<dbReference type="Pfam" id="PF12867">
    <property type="entry name" value="DinB_2"/>
    <property type="match status" value="1"/>
</dbReference>
<sequence length="171" mass="20028">MKKTNIKEMPFFYDRYIDLVSEKETVLEALTSSQNILENLKELLVKQQDYQYQQGKWTPKDILQHLIDTERIMSYRALAIARGEQQELIGFEEQKYAKHTDASNRSVKDLLQEFSLVRTSTIALFKSFSDEMLLREGECSGIHVSPLIFGFICVGHVQHHVNVLHERYFNK</sequence>
<dbReference type="RefSeq" id="WP_073122091.1">
    <property type="nucleotide sequence ID" value="NZ_BMEN01000005.1"/>
</dbReference>
<dbReference type="SUPFAM" id="SSF109854">
    <property type="entry name" value="DinB/YfiT-like putative metalloenzymes"/>
    <property type="match status" value="1"/>
</dbReference>
<evidence type="ECO:0000313" key="3">
    <source>
        <dbReference type="Proteomes" id="UP000184109"/>
    </source>
</evidence>
<proteinExistence type="predicted"/>
<keyword evidence="3" id="KW-1185">Reference proteome</keyword>
<feature type="domain" description="DinB-like" evidence="1">
    <location>
        <begin position="34"/>
        <end position="162"/>
    </location>
</feature>
<evidence type="ECO:0000313" key="2">
    <source>
        <dbReference type="EMBL" id="SHH89036.1"/>
    </source>
</evidence>
<dbReference type="AlphaFoldDB" id="A0A1M5WNB2"/>
<accession>A0A1M5WNB2</accession>
<dbReference type="STRING" id="1195760.SAMN05444281_2531"/>
<dbReference type="InterPro" id="IPR034660">
    <property type="entry name" value="DinB/YfiT-like"/>
</dbReference>
<dbReference type="Gene3D" id="1.20.120.450">
    <property type="entry name" value="dinb family like domain"/>
    <property type="match status" value="1"/>
</dbReference>
<dbReference type="InterPro" id="IPR024775">
    <property type="entry name" value="DinB-like"/>
</dbReference>
<dbReference type="Proteomes" id="UP000184109">
    <property type="component" value="Unassembled WGS sequence"/>
</dbReference>
<protein>
    <submittedName>
        <fullName evidence="2">DinB superfamily protein</fullName>
    </submittedName>
</protein>
<organism evidence="2 3">
    <name type="scientific">Wenyingzhuangia marina</name>
    <dbReference type="NCBI Taxonomy" id="1195760"/>
    <lineage>
        <taxon>Bacteria</taxon>
        <taxon>Pseudomonadati</taxon>
        <taxon>Bacteroidota</taxon>
        <taxon>Flavobacteriia</taxon>
        <taxon>Flavobacteriales</taxon>
        <taxon>Flavobacteriaceae</taxon>
        <taxon>Wenyingzhuangia</taxon>
    </lineage>
</organism>
<dbReference type="OrthoDB" id="9793216at2"/>
<evidence type="ECO:0000259" key="1">
    <source>
        <dbReference type="Pfam" id="PF12867"/>
    </source>
</evidence>
<name>A0A1M5WNB2_9FLAO</name>
<gene>
    <name evidence="2" type="ORF">SAMN05444281_2531</name>
</gene>
<dbReference type="EMBL" id="FQXQ01000006">
    <property type="protein sequence ID" value="SHH89036.1"/>
    <property type="molecule type" value="Genomic_DNA"/>
</dbReference>
<reference evidence="3" key="1">
    <citation type="submission" date="2016-11" db="EMBL/GenBank/DDBJ databases">
        <authorList>
            <person name="Varghese N."/>
            <person name="Submissions S."/>
        </authorList>
    </citation>
    <scope>NUCLEOTIDE SEQUENCE [LARGE SCALE GENOMIC DNA]</scope>
    <source>
        <strain evidence="3">DSM 100572</strain>
    </source>
</reference>